<comment type="catalytic activity">
    <reaction evidence="21">
        <text>L-seryl-[protein] + ATP = O-phospho-L-seryl-[protein] + ADP + H(+)</text>
        <dbReference type="Rhea" id="RHEA:17989"/>
        <dbReference type="Rhea" id="RHEA-COMP:9863"/>
        <dbReference type="Rhea" id="RHEA-COMP:11604"/>
        <dbReference type="ChEBI" id="CHEBI:15378"/>
        <dbReference type="ChEBI" id="CHEBI:29999"/>
        <dbReference type="ChEBI" id="CHEBI:30616"/>
        <dbReference type="ChEBI" id="CHEBI:83421"/>
        <dbReference type="ChEBI" id="CHEBI:456216"/>
        <dbReference type="EC" id="2.7.11.1"/>
    </reaction>
</comment>
<dbReference type="OrthoDB" id="543442at2759"/>
<dbReference type="CDD" id="cd06899">
    <property type="entry name" value="lectin_legume_LecRK_Arcelin_ConA"/>
    <property type="match status" value="1"/>
</dbReference>
<organism evidence="26 27">
    <name type="scientific">Arachis hypogaea</name>
    <name type="common">Peanut</name>
    <dbReference type="NCBI Taxonomy" id="3818"/>
    <lineage>
        <taxon>Eukaryota</taxon>
        <taxon>Viridiplantae</taxon>
        <taxon>Streptophyta</taxon>
        <taxon>Embryophyta</taxon>
        <taxon>Tracheophyta</taxon>
        <taxon>Spermatophyta</taxon>
        <taxon>Magnoliopsida</taxon>
        <taxon>eudicotyledons</taxon>
        <taxon>Gunneridae</taxon>
        <taxon>Pentapetalae</taxon>
        <taxon>rosids</taxon>
        <taxon>fabids</taxon>
        <taxon>Fabales</taxon>
        <taxon>Fabaceae</taxon>
        <taxon>Papilionoideae</taxon>
        <taxon>50 kb inversion clade</taxon>
        <taxon>dalbergioids sensu lato</taxon>
        <taxon>Dalbergieae</taxon>
        <taxon>Pterocarpus clade</taxon>
        <taxon>Arachis</taxon>
    </lineage>
</organism>
<keyword evidence="18" id="KW-0675">Receptor</keyword>
<dbReference type="PROSITE" id="PS00108">
    <property type="entry name" value="PROTEIN_KINASE_ST"/>
    <property type="match status" value="1"/>
</dbReference>
<dbReference type="InterPro" id="IPR017441">
    <property type="entry name" value="Protein_kinase_ATP_BS"/>
</dbReference>
<dbReference type="AlphaFoldDB" id="A0A445DMG2"/>
<dbReference type="GO" id="GO:0004674">
    <property type="term" value="F:protein serine/threonine kinase activity"/>
    <property type="evidence" value="ECO:0007669"/>
    <property type="project" value="UniProtKB-KW"/>
</dbReference>
<dbReference type="GO" id="GO:0042742">
    <property type="term" value="P:defense response to bacterium"/>
    <property type="evidence" value="ECO:0007669"/>
    <property type="project" value="UniProtKB-ARBA"/>
</dbReference>
<dbReference type="CDD" id="cd14066">
    <property type="entry name" value="STKc_IRAK"/>
    <property type="match status" value="1"/>
</dbReference>
<dbReference type="FunFam" id="3.30.200.20:FF:000039">
    <property type="entry name" value="receptor-like protein kinase FERONIA"/>
    <property type="match status" value="1"/>
</dbReference>
<evidence type="ECO:0000256" key="4">
    <source>
        <dbReference type="ARBA" id="ARBA00008536"/>
    </source>
</evidence>
<dbReference type="InterPro" id="IPR001220">
    <property type="entry name" value="Legume_lectin_dom"/>
</dbReference>
<dbReference type="FunFam" id="1.10.510.10:FF:000108">
    <property type="entry name" value="L-type lectin-domain containing receptor kinase S.4"/>
    <property type="match status" value="1"/>
</dbReference>
<protein>
    <recommendedName>
        <fullName evidence="6">non-specific serine/threonine protein kinase</fullName>
        <ecNumber evidence="6">2.7.11.1</ecNumber>
    </recommendedName>
</protein>
<evidence type="ECO:0000256" key="6">
    <source>
        <dbReference type="ARBA" id="ARBA00012513"/>
    </source>
</evidence>
<keyword evidence="11 24" id="KW-0732">Signal</keyword>
<evidence type="ECO:0000256" key="15">
    <source>
        <dbReference type="ARBA" id="ARBA00022840"/>
    </source>
</evidence>
<name>A0A445DMG2_ARAHY</name>
<evidence type="ECO:0000313" key="26">
    <source>
        <dbReference type="EMBL" id="RYR64424.1"/>
    </source>
</evidence>
<evidence type="ECO:0000256" key="2">
    <source>
        <dbReference type="ARBA" id="ARBA00004479"/>
    </source>
</evidence>
<comment type="similarity">
    <text evidence="4">In the N-terminal section; belongs to the leguminous lectin family.</text>
</comment>
<reference evidence="26 27" key="1">
    <citation type="submission" date="2019-01" db="EMBL/GenBank/DDBJ databases">
        <title>Sequencing of cultivated peanut Arachis hypogaea provides insights into genome evolution and oil improvement.</title>
        <authorList>
            <person name="Chen X."/>
        </authorList>
    </citation>
    <scope>NUCLEOTIDE SEQUENCE [LARGE SCALE GENOMIC DNA]</scope>
    <source>
        <strain evidence="27">cv. Fuhuasheng</strain>
        <tissue evidence="26">Leaves</tissue>
    </source>
</reference>
<dbReference type="Pfam" id="PF00139">
    <property type="entry name" value="Lectin_legB"/>
    <property type="match status" value="1"/>
</dbReference>
<evidence type="ECO:0000256" key="14">
    <source>
        <dbReference type="ARBA" id="ARBA00022777"/>
    </source>
</evidence>
<accession>A0A445DMG2</accession>
<evidence type="ECO:0000256" key="23">
    <source>
        <dbReference type="SAM" id="Phobius"/>
    </source>
</evidence>
<keyword evidence="8" id="KW-0723">Serine/threonine-protein kinase</keyword>
<keyword evidence="14" id="KW-0418">Kinase</keyword>
<keyword evidence="7" id="KW-1003">Cell membrane</keyword>
<evidence type="ECO:0000256" key="5">
    <source>
        <dbReference type="ARBA" id="ARBA00010217"/>
    </source>
</evidence>
<dbReference type="Gene3D" id="3.30.200.20">
    <property type="entry name" value="Phosphorylase Kinase, domain 1"/>
    <property type="match status" value="1"/>
</dbReference>
<sequence>MAAVHAFGTLLLVLSSLLSFVIVSSDINFVQNGFLAAGLKLDGSSYLRPNGILTLTNDSSRILGHAFYPSPLPFKSSRNKSFVATFSTSFVFSIIPKYPELGGHGLAFVLISTRAPKGCLLNQYLGLPNETSNQEFSTRFVAIEFDGIQNLELQDIDDNHVGIDISSLISVVSESAAYYGNGQHLSKNIPINLKSGEPIQAWVDYNEEKKLMNVTISPFGMPKPYFPLISFPLDLSLVFNDYMYAGFSASNGLLIAEHNIHGWSFTIGGEMKELNKSTLPLIRSSSTNKVAHRKALALSITLATLCALVIIAATIILRGLRNKDEILEDWELKYGAYRFGYSELYSATGRFGEKNLIGCGGFGKVYRGVLPTGLEVAVKRVAPNSRQGMREFVAEITSMGNLRHRNLVQLHGWCRKQDELLLVYDYVPNGSLDALLFENDHQKKKLLTWDQRYKIVTGVAQGLLYLHEECPLQVVHRDVKPSNVLIDADLQPRLGDFGLARCQEHGINPKTTHVVGTLGYIAPELSKTGKATKSTDVYGYGVLILEVACGRRPIEPQKTPGELVLVDWVSELHCQGEIGRAIDPSLDEYDKDEADLVLRLGLLCCHPIPDYRPNMRRIVQFLLKETTLPPVLPDICCAWEPPRAMKEYEQNIRDDSDPSSSGVFSSNYFSHTSFDK</sequence>
<keyword evidence="13 22" id="KW-0547">Nucleotide-binding</keyword>
<comment type="subcellular location">
    <subcellularLocation>
        <location evidence="1">Cell membrane</location>
    </subcellularLocation>
    <subcellularLocation>
        <location evidence="2">Membrane</location>
        <topology evidence="2">Single-pass type I membrane protein</topology>
    </subcellularLocation>
</comment>
<dbReference type="SMART" id="SM00220">
    <property type="entry name" value="S_TKc"/>
    <property type="match status" value="1"/>
</dbReference>
<dbReference type="Proteomes" id="UP000289738">
    <property type="component" value="Chromosome A03"/>
</dbReference>
<evidence type="ECO:0000256" key="9">
    <source>
        <dbReference type="ARBA" id="ARBA00022679"/>
    </source>
</evidence>
<keyword evidence="27" id="KW-1185">Reference proteome</keyword>
<evidence type="ECO:0000256" key="3">
    <source>
        <dbReference type="ARBA" id="ARBA00007606"/>
    </source>
</evidence>
<dbReference type="PANTHER" id="PTHR27007">
    <property type="match status" value="1"/>
</dbReference>
<keyword evidence="17 23" id="KW-0472">Membrane</keyword>
<comment type="similarity">
    <text evidence="3">Belongs to the leguminous lectin family.</text>
</comment>
<evidence type="ECO:0000256" key="7">
    <source>
        <dbReference type="ARBA" id="ARBA00022475"/>
    </source>
</evidence>
<dbReference type="FunFam" id="2.60.120.200:FF:000086">
    <property type="entry name" value="L-type lectin-domain containing receptor kinase S.4"/>
    <property type="match status" value="1"/>
</dbReference>
<dbReference type="GO" id="GO:0002229">
    <property type="term" value="P:defense response to oomycetes"/>
    <property type="evidence" value="ECO:0007669"/>
    <property type="project" value="UniProtKB-ARBA"/>
</dbReference>
<dbReference type="InterPro" id="IPR008271">
    <property type="entry name" value="Ser/Thr_kinase_AS"/>
</dbReference>
<dbReference type="GO" id="GO:0005524">
    <property type="term" value="F:ATP binding"/>
    <property type="evidence" value="ECO:0007669"/>
    <property type="project" value="UniProtKB-UniRule"/>
</dbReference>
<feature type="signal peptide" evidence="24">
    <location>
        <begin position="1"/>
        <end position="25"/>
    </location>
</feature>
<keyword evidence="9" id="KW-0808">Transferase</keyword>
<dbReference type="SUPFAM" id="SSF49899">
    <property type="entry name" value="Concanavalin A-like lectins/glucanases"/>
    <property type="match status" value="1"/>
</dbReference>
<keyword evidence="15 22" id="KW-0067">ATP-binding</keyword>
<evidence type="ECO:0000256" key="22">
    <source>
        <dbReference type="PROSITE-ProRule" id="PRU10141"/>
    </source>
</evidence>
<gene>
    <name evidence="26" type="ORF">Ahy_A03g010530</name>
</gene>
<evidence type="ECO:0000256" key="16">
    <source>
        <dbReference type="ARBA" id="ARBA00022989"/>
    </source>
</evidence>
<comment type="catalytic activity">
    <reaction evidence="20">
        <text>L-threonyl-[protein] + ATP = O-phospho-L-threonyl-[protein] + ADP + H(+)</text>
        <dbReference type="Rhea" id="RHEA:46608"/>
        <dbReference type="Rhea" id="RHEA-COMP:11060"/>
        <dbReference type="Rhea" id="RHEA-COMP:11605"/>
        <dbReference type="ChEBI" id="CHEBI:15378"/>
        <dbReference type="ChEBI" id="CHEBI:30013"/>
        <dbReference type="ChEBI" id="CHEBI:30616"/>
        <dbReference type="ChEBI" id="CHEBI:61977"/>
        <dbReference type="ChEBI" id="CHEBI:456216"/>
        <dbReference type="EC" id="2.7.11.1"/>
    </reaction>
</comment>
<evidence type="ECO:0000259" key="25">
    <source>
        <dbReference type="PROSITE" id="PS50011"/>
    </source>
</evidence>
<keyword evidence="16 23" id="KW-1133">Transmembrane helix</keyword>
<dbReference type="PROSITE" id="PS00107">
    <property type="entry name" value="PROTEIN_KINASE_ATP"/>
    <property type="match status" value="1"/>
</dbReference>
<dbReference type="Gene3D" id="1.10.510.10">
    <property type="entry name" value="Transferase(Phosphotransferase) domain 1"/>
    <property type="match status" value="1"/>
</dbReference>
<dbReference type="PROSITE" id="PS50011">
    <property type="entry name" value="PROTEIN_KINASE_DOM"/>
    <property type="match status" value="1"/>
</dbReference>
<evidence type="ECO:0000256" key="12">
    <source>
        <dbReference type="ARBA" id="ARBA00022734"/>
    </source>
</evidence>
<evidence type="ECO:0000256" key="20">
    <source>
        <dbReference type="ARBA" id="ARBA00047899"/>
    </source>
</evidence>
<comment type="caution">
    <text evidence="26">The sequence shown here is derived from an EMBL/GenBank/DDBJ whole genome shotgun (WGS) entry which is preliminary data.</text>
</comment>
<dbReference type="InterPro" id="IPR050528">
    <property type="entry name" value="L-type_Lectin-RKs"/>
</dbReference>
<dbReference type="STRING" id="3818.A0A445DMG2"/>
<feature type="chain" id="PRO_5018989508" description="non-specific serine/threonine protein kinase" evidence="24">
    <location>
        <begin position="26"/>
        <end position="676"/>
    </location>
</feature>
<dbReference type="GO" id="GO:0030246">
    <property type="term" value="F:carbohydrate binding"/>
    <property type="evidence" value="ECO:0007669"/>
    <property type="project" value="UniProtKB-KW"/>
</dbReference>
<evidence type="ECO:0000256" key="13">
    <source>
        <dbReference type="ARBA" id="ARBA00022741"/>
    </source>
</evidence>
<evidence type="ECO:0000256" key="1">
    <source>
        <dbReference type="ARBA" id="ARBA00004236"/>
    </source>
</evidence>
<dbReference type="SUPFAM" id="SSF56112">
    <property type="entry name" value="Protein kinase-like (PK-like)"/>
    <property type="match status" value="1"/>
</dbReference>
<evidence type="ECO:0000256" key="19">
    <source>
        <dbReference type="ARBA" id="ARBA00023180"/>
    </source>
</evidence>
<dbReference type="Gene3D" id="2.60.120.200">
    <property type="match status" value="1"/>
</dbReference>
<evidence type="ECO:0000256" key="18">
    <source>
        <dbReference type="ARBA" id="ARBA00023170"/>
    </source>
</evidence>
<evidence type="ECO:0000256" key="11">
    <source>
        <dbReference type="ARBA" id="ARBA00022729"/>
    </source>
</evidence>
<comment type="similarity">
    <text evidence="5">In the C-terminal section; belongs to the protein kinase superfamily. Ser/Thr protein kinase family.</text>
</comment>
<dbReference type="Pfam" id="PF00069">
    <property type="entry name" value="Pkinase"/>
    <property type="match status" value="1"/>
</dbReference>
<evidence type="ECO:0000256" key="24">
    <source>
        <dbReference type="SAM" id="SignalP"/>
    </source>
</evidence>
<evidence type="ECO:0000256" key="10">
    <source>
        <dbReference type="ARBA" id="ARBA00022692"/>
    </source>
</evidence>
<evidence type="ECO:0000256" key="8">
    <source>
        <dbReference type="ARBA" id="ARBA00022527"/>
    </source>
</evidence>
<dbReference type="InterPro" id="IPR011009">
    <property type="entry name" value="Kinase-like_dom_sf"/>
</dbReference>
<keyword evidence="10 23" id="KW-0812">Transmembrane</keyword>
<keyword evidence="19" id="KW-0325">Glycoprotein</keyword>
<evidence type="ECO:0000313" key="27">
    <source>
        <dbReference type="Proteomes" id="UP000289738"/>
    </source>
</evidence>
<feature type="binding site" evidence="22">
    <location>
        <position position="379"/>
    </location>
    <ligand>
        <name>ATP</name>
        <dbReference type="ChEBI" id="CHEBI:30616"/>
    </ligand>
</feature>
<dbReference type="EMBL" id="SDMP01000003">
    <property type="protein sequence ID" value="RYR64424.1"/>
    <property type="molecule type" value="Genomic_DNA"/>
</dbReference>
<dbReference type="GO" id="GO:0005886">
    <property type="term" value="C:plasma membrane"/>
    <property type="evidence" value="ECO:0007669"/>
    <property type="project" value="UniProtKB-SubCell"/>
</dbReference>
<dbReference type="InterPro" id="IPR013320">
    <property type="entry name" value="ConA-like_dom_sf"/>
</dbReference>
<feature type="transmembrane region" description="Helical" evidence="23">
    <location>
        <begin position="295"/>
        <end position="317"/>
    </location>
</feature>
<dbReference type="EC" id="2.7.11.1" evidence="6"/>
<evidence type="ECO:0000256" key="17">
    <source>
        <dbReference type="ARBA" id="ARBA00023136"/>
    </source>
</evidence>
<proteinExistence type="inferred from homology"/>
<feature type="domain" description="Protein kinase" evidence="25">
    <location>
        <begin position="351"/>
        <end position="628"/>
    </location>
</feature>
<keyword evidence="12" id="KW-0430">Lectin</keyword>
<dbReference type="InterPro" id="IPR000719">
    <property type="entry name" value="Prot_kinase_dom"/>
</dbReference>
<evidence type="ECO:0000256" key="21">
    <source>
        <dbReference type="ARBA" id="ARBA00048679"/>
    </source>
</evidence>